<dbReference type="GeneID" id="36605206"/>
<dbReference type="EMBL" id="KZ680212">
    <property type="protein sequence ID" value="PTB67041.1"/>
    <property type="molecule type" value="Genomic_DNA"/>
</dbReference>
<proteinExistence type="predicted"/>
<sequence>MGRTHLSLVVSEDCIAGMERKKYPTAGCGGLIQTESDYHQPSSMNWSTRLPSMLAPEGAEEEEAPGEEEEEAPGEEEEDDREAPGEEEDHTGRWSVVCTVSDGIKDEILAPQGFGFWFRDLGKGDTASSGLPSTTGSRVFGDVSAGCEAEDGPLS</sequence>
<protein>
    <submittedName>
        <fullName evidence="2">Uncharacterized protein</fullName>
    </submittedName>
</protein>
<evidence type="ECO:0000313" key="2">
    <source>
        <dbReference type="EMBL" id="PTB67041.1"/>
    </source>
</evidence>
<feature type="compositionally biased region" description="Polar residues" evidence="1">
    <location>
        <begin position="33"/>
        <end position="50"/>
    </location>
</feature>
<feature type="region of interest" description="Disordered" evidence="1">
    <location>
        <begin position="31"/>
        <end position="94"/>
    </location>
</feature>
<reference evidence="3" key="1">
    <citation type="submission" date="2016-07" db="EMBL/GenBank/DDBJ databases">
        <title>Multiple horizontal gene transfer events from other fungi enriched the ability of initially mycotrophic Trichoderma (Ascomycota) to feed on dead plant biomass.</title>
        <authorList>
            <consortium name="DOE Joint Genome Institute"/>
            <person name="Atanasova L."/>
            <person name="Chenthamara K."/>
            <person name="Zhang J."/>
            <person name="Grujic M."/>
            <person name="Henrissat B."/>
            <person name="Kuo A."/>
            <person name="Aerts A."/>
            <person name="Salamov A."/>
            <person name="Lipzen A."/>
            <person name="Labutti K."/>
            <person name="Barry K."/>
            <person name="Miao Y."/>
            <person name="Rahimi M.J."/>
            <person name="Shen Q."/>
            <person name="Grigoriev I.V."/>
            <person name="Kubicek C.P."/>
            <person name="Druzhinina I.S."/>
        </authorList>
    </citation>
    <scope>NUCLEOTIDE SEQUENCE [LARGE SCALE GENOMIC DNA]</scope>
    <source>
        <strain evidence="3">TUCIM 6016</strain>
    </source>
</reference>
<feature type="compositionally biased region" description="Polar residues" evidence="1">
    <location>
        <begin position="126"/>
        <end position="137"/>
    </location>
</feature>
<keyword evidence="3" id="KW-1185">Reference proteome</keyword>
<dbReference type="AlphaFoldDB" id="A0A2T4BCS4"/>
<feature type="region of interest" description="Disordered" evidence="1">
    <location>
        <begin position="120"/>
        <end position="155"/>
    </location>
</feature>
<accession>A0A2T4BCS4</accession>
<dbReference type="RefSeq" id="XP_024750361.1">
    <property type="nucleotide sequence ID" value="XM_024897088.1"/>
</dbReference>
<dbReference type="Proteomes" id="UP000241546">
    <property type="component" value="Unassembled WGS sequence"/>
</dbReference>
<evidence type="ECO:0000313" key="3">
    <source>
        <dbReference type="Proteomes" id="UP000241546"/>
    </source>
</evidence>
<evidence type="ECO:0000256" key="1">
    <source>
        <dbReference type="SAM" id="MobiDB-lite"/>
    </source>
</evidence>
<name>A0A2T4BCS4_9HYPO</name>
<organism evidence="2 3">
    <name type="scientific">Trichoderma citrinoviride</name>
    <dbReference type="NCBI Taxonomy" id="58853"/>
    <lineage>
        <taxon>Eukaryota</taxon>
        <taxon>Fungi</taxon>
        <taxon>Dikarya</taxon>
        <taxon>Ascomycota</taxon>
        <taxon>Pezizomycotina</taxon>
        <taxon>Sordariomycetes</taxon>
        <taxon>Hypocreomycetidae</taxon>
        <taxon>Hypocreales</taxon>
        <taxon>Hypocreaceae</taxon>
        <taxon>Trichoderma</taxon>
    </lineage>
</organism>
<gene>
    <name evidence="2" type="ORF">BBK36DRAFT_1199317</name>
</gene>
<feature type="compositionally biased region" description="Acidic residues" evidence="1">
    <location>
        <begin position="58"/>
        <end position="89"/>
    </location>
</feature>